<sequence length="362" mass="38636">MPSSTPPPRILLTGATGFIGGTILAQLLASPSPALASVPITCLIRGSPSRAALLTSTYGARAHPVLYADIDDLAATTSVAAQHDVIINAGMGYHGGAAQALLRGAAQRRAATGRDVWFVHTSGTSNLADQPLSAGLVEERVFDDEVDDVYGYEKGREERWRYVQRTVELGVVEKGVELGVKTVVLMPPTVFGVGTGLFNKMSVQIPTYVRATLERGRAVVMREGKGTNGYVHVEDLAALYEIVVVEVLERGGEALPTGKRGIIFCGSGQFTWSEVAERVADACLEAGKITDTRVEDVGLTEGTRILSSYLEMADEAMVEVGLAGSSRTVASVAKRLGWKPMRGEEAWRQGFKDDVKAVLGKM</sequence>
<keyword evidence="3" id="KW-1185">Reference proteome</keyword>
<dbReference type="InterPro" id="IPR036291">
    <property type="entry name" value="NAD(P)-bd_dom_sf"/>
</dbReference>
<proteinExistence type="predicted"/>
<dbReference type="PANTHER" id="PTHR48079">
    <property type="entry name" value="PROTEIN YEEZ"/>
    <property type="match status" value="1"/>
</dbReference>
<reference evidence="2 3" key="1">
    <citation type="journal article" date="2021" name="Nat. Commun.">
        <title>Genetic determinants of endophytism in the Arabidopsis root mycobiome.</title>
        <authorList>
            <person name="Mesny F."/>
            <person name="Miyauchi S."/>
            <person name="Thiergart T."/>
            <person name="Pickel B."/>
            <person name="Atanasova L."/>
            <person name="Karlsson M."/>
            <person name="Huettel B."/>
            <person name="Barry K.W."/>
            <person name="Haridas S."/>
            <person name="Chen C."/>
            <person name="Bauer D."/>
            <person name="Andreopoulos W."/>
            <person name="Pangilinan J."/>
            <person name="LaButti K."/>
            <person name="Riley R."/>
            <person name="Lipzen A."/>
            <person name="Clum A."/>
            <person name="Drula E."/>
            <person name="Henrissat B."/>
            <person name="Kohler A."/>
            <person name="Grigoriev I.V."/>
            <person name="Martin F.M."/>
            <person name="Hacquard S."/>
        </authorList>
    </citation>
    <scope>NUCLEOTIDE SEQUENCE [LARGE SCALE GENOMIC DNA]</scope>
    <source>
        <strain evidence="2 3">MPI-SDFR-AT-0080</strain>
    </source>
</reference>
<dbReference type="SUPFAM" id="SSF51735">
    <property type="entry name" value="NAD(P)-binding Rossmann-fold domains"/>
    <property type="match status" value="1"/>
</dbReference>
<protein>
    <submittedName>
        <fullName evidence="2">NAD dependent epimerase/dehydratase family protein</fullName>
    </submittedName>
</protein>
<dbReference type="InterPro" id="IPR051783">
    <property type="entry name" value="NAD(P)-dependent_oxidoreduct"/>
</dbReference>
<organism evidence="2 3">
    <name type="scientific">Macrophomina phaseolina</name>
    <dbReference type="NCBI Taxonomy" id="35725"/>
    <lineage>
        <taxon>Eukaryota</taxon>
        <taxon>Fungi</taxon>
        <taxon>Dikarya</taxon>
        <taxon>Ascomycota</taxon>
        <taxon>Pezizomycotina</taxon>
        <taxon>Dothideomycetes</taxon>
        <taxon>Dothideomycetes incertae sedis</taxon>
        <taxon>Botryosphaeriales</taxon>
        <taxon>Botryosphaeriaceae</taxon>
        <taxon>Macrophomina</taxon>
    </lineage>
</organism>
<dbReference type="Pfam" id="PF01370">
    <property type="entry name" value="Epimerase"/>
    <property type="match status" value="1"/>
</dbReference>
<dbReference type="InterPro" id="IPR001509">
    <property type="entry name" value="Epimerase_deHydtase"/>
</dbReference>
<dbReference type="PANTHER" id="PTHR48079:SF6">
    <property type="entry name" value="NAD(P)-BINDING DOMAIN-CONTAINING PROTEIN-RELATED"/>
    <property type="match status" value="1"/>
</dbReference>
<dbReference type="EMBL" id="JAGTJR010000034">
    <property type="protein sequence ID" value="KAH7036735.1"/>
    <property type="molecule type" value="Genomic_DNA"/>
</dbReference>
<evidence type="ECO:0000259" key="1">
    <source>
        <dbReference type="Pfam" id="PF01370"/>
    </source>
</evidence>
<accession>A0ABQ8G1M4</accession>
<dbReference type="Gene3D" id="3.40.50.720">
    <property type="entry name" value="NAD(P)-binding Rossmann-like Domain"/>
    <property type="match status" value="1"/>
</dbReference>
<evidence type="ECO:0000313" key="2">
    <source>
        <dbReference type="EMBL" id="KAH7036735.1"/>
    </source>
</evidence>
<gene>
    <name evidence="2" type="ORF">B0J12DRAFT_677882</name>
</gene>
<dbReference type="Proteomes" id="UP000774617">
    <property type="component" value="Unassembled WGS sequence"/>
</dbReference>
<feature type="domain" description="NAD-dependent epimerase/dehydratase" evidence="1">
    <location>
        <begin position="10"/>
        <end position="96"/>
    </location>
</feature>
<evidence type="ECO:0000313" key="3">
    <source>
        <dbReference type="Proteomes" id="UP000774617"/>
    </source>
</evidence>
<name>A0ABQ8G1M4_9PEZI</name>
<comment type="caution">
    <text evidence="2">The sequence shown here is derived from an EMBL/GenBank/DDBJ whole genome shotgun (WGS) entry which is preliminary data.</text>
</comment>